<dbReference type="PANTHER" id="PTHR43312">
    <property type="entry name" value="D-THREO-ALDOSE 1-DEHYDROGENASE"/>
    <property type="match status" value="1"/>
</dbReference>
<evidence type="ECO:0000259" key="1">
    <source>
        <dbReference type="Pfam" id="PF00248"/>
    </source>
</evidence>
<dbReference type="InterPro" id="IPR036812">
    <property type="entry name" value="NAD(P)_OxRdtase_dom_sf"/>
</dbReference>
<name>A0A098Y7Y7_9ACTN</name>
<reference evidence="2 3" key="1">
    <citation type="submission" date="2014-07" db="EMBL/GenBank/DDBJ databases">
        <title>Biosystematic studies on Modestobacter strains isolated from extreme hyper-arid desert soil and from historic building.</title>
        <authorList>
            <person name="Bukarasam K."/>
            <person name="Bull A."/>
            <person name="Girard G."/>
            <person name="van Wezel G."/>
            <person name="Goodfellow M."/>
        </authorList>
    </citation>
    <scope>NUCLEOTIDE SEQUENCE [LARGE SCALE GENOMIC DNA]</scope>
    <source>
        <strain evidence="2 3">KNN45-2b</strain>
    </source>
</reference>
<protein>
    <submittedName>
        <fullName evidence="2">Aldo/keto reductase</fullName>
    </submittedName>
</protein>
<organism evidence="2 3">
    <name type="scientific">Modestobacter caceresii</name>
    <dbReference type="NCBI Taxonomy" id="1522368"/>
    <lineage>
        <taxon>Bacteria</taxon>
        <taxon>Bacillati</taxon>
        <taxon>Actinomycetota</taxon>
        <taxon>Actinomycetes</taxon>
        <taxon>Geodermatophilales</taxon>
        <taxon>Geodermatophilaceae</taxon>
        <taxon>Modestobacter</taxon>
    </lineage>
</organism>
<dbReference type="RefSeq" id="WP_036335824.1">
    <property type="nucleotide sequence ID" value="NZ_JPMX01000044.1"/>
</dbReference>
<dbReference type="Gene3D" id="3.20.20.100">
    <property type="entry name" value="NADP-dependent oxidoreductase domain"/>
    <property type="match status" value="1"/>
</dbReference>
<dbReference type="PANTHER" id="PTHR43312:SF1">
    <property type="entry name" value="NADP-DEPENDENT OXIDOREDUCTASE DOMAIN-CONTAINING PROTEIN"/>
    <property type="match status" value="1"/>
</dbReference>
<evidence type="ECO:0000313" key="2">
    <source>
        <dbReference type="EMBL" id="KGH46567.1"/>
    </source>
</evidence>
<dbReference type="InterPro" id="IPR023210">
    <property type="entry name" value="NADP_OxRdtase_dom"/>
</dbReference>
<dbReference type="Pfam" id="PF00248">
    <property type="entry name" value="Aldo_ket_red"/>
    <property type="match status" value="1"/>
</dbReference>
<gene>
    <name evidence="2" type="ORF">IN07_11180</name>
</gene>
<proteinExistence type="predicted"/>
<dbReference type="SUPFAM" id="SSF51430">
    <property type="entry name" value="NAD(P)-linked oxidoreductase"/>
    <property type="match status" value="1"/>
</dbReference>
<dbReference type="STRING" id="1522368.IN07_11180"/>
<dbReference type="AlphaFoldDB" id="A0A098Y7Y7"/>
<sequence>MPHDSVAQLGVGLAAVGRPAYLTLGRDADLPADRAPAVLQARTSELLDAATALGIQYVDTARSYGRAEEFLASWLRATGAAPFVASKWGYRYTADWRPDATVHEVKEHTEPAFERQLAETTALLGPWLKLYQVHSLTADSPLWTDRPLQHRLAQLRADGVELGFSTSGPTQADAVRRGLELTVDGAPLFTSVQSTWNLLEPSAGPALAEASAAGARVVVKEGVANGRLTDRGSAADSPLAAAARERGVGVDALALAAALAQPWCDVVLSGAVTVAQLESNAAARTLDLTAADPTAAGWVQPEEPAEYWSARSRLSWR</sequence>
<evidence type="ECO:0000313" key="3">
    <source>
        <dbReference type="Proteomes" id="UP000029713"/>
    </source>
</evidence>
<dbReference type="EMBL" id="JPMX01000044">
    <property type="protein sequence ID" value="KGH46567.1"/>
    <property type="molecule type" value="Genomic_DNA"/>
</dbReference>
<feature type="domain" description="NADP-dependent oxidoreductase" evidence="1">
    <location>
        <begin position="43"/>
        <end position="291"/>
    </location>
</feature>
<accession>A0A098Y7Y7</accession>
<dbReference type="Proteomes" id="UP000029713">
    <property type="component" value="Unassembled WGS sequence"/>
</dbReference>
<keyword evidence="3" id="KW-1185">Reference proteome</keyword>
<comment type="caution">
    <text evidence="2">The sequence shown here is derived from an EMBL/GenBank/DDBJ whole genome shotgun (WGS) entry which is preliminary data.</text>
</comment>
<dbReference type="InterPro" id="IPR053135">
    <property type="entry name" value="AKR2_Oxidoreductase"/>
</dbReference>